<dbReference type="SUPFAM" id="SSF56104">
    <property type="entry name" value="SAICAR synthase-like"/>
    <property type="match status" value="1"/>
</dbReference>
<proteinExistence type="predicted"/>
<dbReference type="Pfam" id="PF01504">
    <property type="entry name" value="PIP5K"/>
    <property type="match status" value="1"/>
</dbReference>
<evidence type="ECO:0000313" key="4">
    <source>
        <dbReference type="EMBL" id="EGR30007.1"/>
    </source>
</evidence>
<dbReference type="RefSeq" id="XP_004031243.1">
    <property type="nucleotide sequence ID" value="XM_004031195.1"/>
</dbReference>
<dbReference type="SMART" id="SM00330">
    <property type="entry name" value="PIPKc"/>
    <property type="match status" value="1"/>
</dbReference>
<dbReference type="Gene3D" id="3.30.800.10">
    <property type="entry name" value="Phosphatidylinositol Phosphate Kinase II Beta"/>
    <property type="match status" value="1"/>
</dbReference>
<evidence type="ECO:0000313" key="5">
    <source>
        <dbReference type="Proteomes" id="UP000008983"/>
    </source>
</evidence>
<dbReference type="GO" id="GO:0005524">
    <property type="term" value="F:ATP binding"/>
    <property type="evidence" value="ECO:0007669"/>
    <property type="project" value="UniProtKB-UniRule"/>
</dbReference>
<gene>
    <name evidence="4" type="ORF">IMG5_144810</name>
</gene>
<dbReference type="InterPro" id="IPR027483">
    <property type="entry name" value="PInositol-4-P-4/5-kinase_C_sf"/>
</dbReference>
<keyword evidence="1 4" id="KW-0808">Transferase</keyword>
<dbReference type="PANTHER" id="PTHR23086">
    <property type="entry name" value="PHOSPHATIDYLINOSITOL-4-PHOSPHATE 5-KINASE"/>
    <property type="match status" value="1"/>
</dbReference>
<evidence type="ECO:0000256" key="1">
    <source>
        <dbReference type="PROSITE-ProRule" id="PRU00781"/>
    </source>
</evidence>
<dbReference type="OrthoDB" id="70770at2759"/>
<dbReference type="GO" id="GO:0016308">
    <property type="term" value="F:1-phosphatidylinositol-4-phosphate 5-kinase activity"/>
    <property type="evidence" value="ECO:0007669"/>
    <property type="project" value="UniProtKB-EC"/>
</dbReference>
<dbReference type="GeneID" id="14906111"/>
<protein>
    <submittedName>
        <fullName evidence="4">Phosphatidylinositol-4-phosphate 5-kinase family protein, putative</fullName>
        <ecNumber evidence="4">2.7.1.68</ecNumber>
    </submittedName>
</protein>
<sequence length="517" mass="61799">MFHLKNNNFINIIYNVIICCCIYFVLAVLNLLSGVACKHTENPGFSIVLTLTNFLKLLSPVILSILRYKDPILKNKIKQIFKSRFNQSCQIIDSNNQALLNQENCKYIKNKTKIYQKYIYMYFFFVKKIKNQIVNNEQWLTNLQLQIRVTKKYKYFLFLNKKKQKKENFDQQYQEFNEKDYKEINETIISNNQIDIQQCNDQIQNLKMLTYAHQVFKLLRQQDQSMIDFEKSLNLENNIQQIINTIYKQGDGGKSGEFFFYSYDNKTIIKTIQKSELITYIEKLPKFIQHYKTNPNSLISKIYGVYTFHNMTADDIELHVIVQRNISGVEKKYVVRTYDLKGSSYNRDVLRSKNQFQDLSQITLKDKDFYEIERNISINQDLSIEISTFLEFDTSFLENQGFIDYSLLVIKCDWKQKYENDLNNNNINTIDTQDQFNQNLNDYVNSKFSKGYYYLKSDNTSGIYYHIGIIDYLQQWTLNKKLERCFKNCFKKVNNSAQPPKYYSKRFINEVIRRIFI</sequence>
<dbReference type="InterPro" id="IPR027484">
    <property type="entry name" value="PInositol-4-P-5-kinase_N"/>
</dbReference>
<keyword evidence="1" id="KW-0547">Nucleotide-binding</keyword>
<keyword evidence="5" id="KW-1185">Reference proteome</keyword>
<dbReference type="EC" id="2.7.1.68" evidence="4"/>
<dbReference type="AlphaFoldDB" id="G0QXS0"/>
<dbReference type="OMA" id="TRYWHIL"/>
<dbReference type="InterPro" id="IPR023610">
    <property type="entry name" value="PInositol-4/5-P-5/4-kinase"/>
</dbReference>
<keyword evidence="2" id="KW-0812">Transmembrane</keyword>
<dbReference type="GO" id="GO:0005886">
    <property type="term" value="C:plasma membrane"/>
    <property type="evidence" value="ECO:0007669"/>
    <property type="project" value="TreeGrafter"/>
</dbReference>
<keyword evidence="2" id="KW-0472">Membrane</keyword>
<dbReference type="Proteomes" id="UP000008983">
    <property type="component" value="Unassembled WGS sequence"/>
</dbReference>
<keyword evidence="1" id="KW-0067">ATP-binding</keyword>
<reference evidence="4 5" key="1">
    <citation type="submission" date="2011-07" db="EMBL/GenBank/DDBJ databases">
        <authorList>
            <person name="Coyne R."/>
            <person name="Brami D."/>
            <person name="Johnson J."/>
            <person name="Hostetler J."/>
            <person name="Hannick L."/>
            <person name="Clark T."/>
            <person name="Cassidy-Hanley D."/>
            <person name="Inman J."/>
        </authorList>
    </citation>
    <scope>NUCLEOTIDE SEQUENCE [LARGE SCALE GENOMIC DNA]</scope>
    <source>
        <strain evidence="4 5">G5</strain>
    </source>
</reference>
<dbReference type="eggNOG" id="KOG0229">
    <property type="taxonomic scope" value="Eukaryota"/>
</dbReference>
<dbReference type="Gene3D" id="3.30.810.10">
    <property type="entry name" value="2-Layer Sandwich"/>
    <property type="match status" value="1"/>
</dbReference>
<accession>G0QXS0</accession>
<keyword evidence="2" id="KW-1133">Transmembrane helix</keyword>
<organism evidence="4 5">
    <name type="scientific">Ichthyophthirius multifiliis</name>
    <name type="common">White spot disease agent</name>
    <name type="synonym">Ich</name>
    <dbReference type="NCBI Taxonomy" id="5932"/>
    <lineage>
        <taxon>Eukaryota</taxon>
        <taxon>Sar</taxon>
        <taxon>Alveolata</taxon>
        <taxon>Ciliophora</taxon>
        <taxon>Intramacronucleata</taxon>
        <taxon>Oligohymenophorea</taxon>
        <taxon>Hymenostomatida</taxon>
        <taxon>Ophryoglenina</taxon>
        <taxon>Ichthyophthirius</taxon>
    </lineage>
</organism>
<keyword evidence="1" id="KW-0418">Kinase</keyword>
<name>G0QXS0_ICHMU</name>
<dbReference type="InterPro" id="IPR002498">
    <property type="entry name" value="PInositol-4-P-4/5-kinase_core"/>
</dbReference>
<feature type="transmembrane region" description="Helical" evidence="2">
    <location>
        <begin position="44"/>
        <end position="66"/>
    </location>
</feature>
<dbReference type="PANTHER" id="PTHR23086:SF8">
    <property type="entry name" value="PHOSPHATIDYLINOSITOL 5-PHOSPHATE 4-KINASE, ISOFORM A"/>
    <property type="match status" value="1"/>
</dbReference>
<dbReference type="EMBL" id="GL984086">
    <property type="protein sequence ID" value="EGR30007.1"/>
    <property type="molecule type" value="Genomic_DNA"/>
</dbReference>
<evidence type="ECO:0000256" key="2">
    <source>
        <dbReference type="SAM" id="Phobius"/>
    </source>
</evidence>
<dbReference type="GO" id="GO:0046854">
    <property type="term" value="P:phosphatidylinositol phosphate biosynthetic process"/>
    <property type="evidence" value="ECO:0007669"/>
    <property type="project" value="TreeGrafter"/>
</dbReference>
<feature type="transmembrane region" description="Helical" evidence="2">
    <location>
        <begin position="12"/>
        <end position="32"/>
    </location>
</feature>
<evidence type="ECO:0000259" key="3">
    <source>
        <dbReference type="PROSITE" id="PS51455"/>
    </source>
</evidence>
<dbReference type="CDD" id="cd00139">
    <property type="entry name" value="PIPKc"/>
    <property type="match status" value="1"/>
</dbReference>
<dbReference type="InParanoid" id="G0QXS0"/>
<feature type="domain" description="PIPK" evidence="3">
    <location>
        <begin position="146"/>
        <end position="515"/>
    </location>
</feature>
<dbReference type="STRING" id="857967.G0QXS0"/>
<dbReference type="PROSITE" id="PS51455">
    <property type="entry name" value="PIPK"/>
    <property type="match status" value="1"/>
</dbReference>